<dbReference type="Gene3D" id="3.30.70.2540">
    <property type="entry name" value="CRISPR-associated endoribonuclease Cas6/Csy4"/>
    <property type="match status" value="1"/>
</dbReference>
<reference evidence="1 2" key="1">
    <citation type="journal article" date="2024" name="Microbiology">
        <title>Methylomarinum rosea sp. nov., a novel halophilic methanotrophic bacterium from the hypersaline Lake Elton.</title>
        <authorList>
            <person name="Suleimanov R.Z."/>
            <person name="Oshkin I.Y."/>
            <person name="Danilova O.V."/>
            <person name="Suzina N.E."/>
            <person name="Dedysh S.N."/>
        </authorList>
    </citation>
    <scope>NUCLEOTIDE SEQUENCE [LARGE SCALE GENOMIC DNA]</scope>
    <source>
        <strain evidence="1 2">Ch1-1</strain>
    </source>
</reference>
<dbReference type="NCBIfam" id="TIGR02563">
    <property type="entry name" value="cas_Csy4"/>
    <property type="match status" value="1"/>
</dbReference>
<protein>
    <submittedName>
        <fullName evidence="1">Type I-F CRISPR-associated endoribonuclease Cas6/Csy4</fullName>
    </submittedName>
</protein>
<dbReference type="CDD" id="cd09739">
    <property type="entry name" value="Cas6_I-F"/>
    <property type="match status" value="1"/>
</dbReference>
<dbReference type="RefSeq" id="WP_305908555.1">
    <property type="nucleotide sequence ID" value="NZ_CP157743.1"/>
</dbReference>
<proteinExistence type="predicted"/>
<evidence type="ECO:0000313" key="2">
    <source>
        <dbReference type="Proteomes" id="UP001225378"/>
    </source>
</evidence>
<evidence type="ECO:0000313" key="1">
    <source>
        <dbReference type="EMBL" id="XBS22462.1"/>
    </source>
</evidence>
<dbReference type="EMBL" id="CP157743">
    <property type="protein sequence ID" value="XBS22462.1"/>
    <property type="molecule type" value="Genomic_DNA"/>
</dbReference>
<dbReference type="GO" id="GO:0043571">
    <property type="term" value="P:maintenance of CRISPR repeat elements"/>
    <property type="evidence" value="ECO:0007669"/>
    <property type="project" value="InterPro"/>
</dbReference>
<sequence>MKWYQDITLLPDAEANLGFLWHKVYQQVHLALADNKIAENQSAVAVSFPGYGSKQFPLGEKLRLFAGTQAQLEEMKINQWLSRLTDYTHVKPIKSAPEAINQYACFQRKQFKSNLLKEAARRAQYKGETLEAALAHFSHYEKECALPYINMASLSMEDNNSPRNFKLFVARELFDEPQAGPFNCYGLSKTATVPWF</sequence>
<name>A0AAU7NZN9_9GAMM</name>
<dbReference type="Pfam" id="PF09618">
    <property type="entry name" value="Cas_Csy4"/>
    <property type="match status" value="1"/>
</dbReference>
<dbReference type="InterPro" id="IPR013396">
    <property type="entry name" value="CRISPR-assoc_prot_Csy4"/>
</dbReference>
<dbReference type="InterPro" id="IPR042564">
    <property type="entry name" value="CRISPR-Cas6/Csy4_sf"/>
</dbReference>
<dbReference type="Proteomes" id="UP001225378">
    <property type="component" value="Chromosome"/>
</dbReference>
<organism evidence="1 2">
    <name type="scientific">Methylomarinum roseum</name>
    <dbReference type="NCBI Taxonomy" id="3067653"/>
    <lineage>
        <taxon>Bacteria</taxon>
        <taxon>Pseudomonadati</taxon>
        <taxon>Pseudomonadota</taxon>
        <taxon>Gammaproteobacteria</taxon>
        <taxon>Methylococcales</taxon>
        <taxon>Methylococcaceae</taxon>
        <taxon>Methylomarinum</taxon>
    </lineage>
</organism>
<keyword evidence="2" id="KW-1185">Reference proteome</keyword>
<dbReference type="KEGG" id="mech:Q9L42_010135"/>
<dbReference type="AlphaFoldDB" id="A0AAU7NZN9"/>
<gene>
    <name evidence="1" type="primary">cas6f</name>
    <name evidence="1" type="ORF">Q9L42_010135</name>
</gene>
<dbReference type="GO" id="GO:0004519">
    <property type="term" value="F:endonuclease activity"/>
    <property type="evidence" value="ECO:0007669"/>
    <property type="project" value="InterPro"/>
</dbReference>
<accession>A0AAU7NZN9</accession>